<protein>
    <recommendedName>
        <fullName evidence="3">Winged helix-turn-helix domain-containing protein</fullName>
    </recommendedName>
</protein>
<name>A0A6V8KVU0_9ACTN</name>
<dbReference type="Pfam" id="PF06224">
    <property type="entry name" value="AlkZ-like"/>
    <property type="match status" value="1"/>
</dbReference>
<reference evidence="1 2" key="1">
    <citation type="submission" date="2020-03" db="EMBL/GenBank/DDBJ databases">
        <title>Whole genome shotgun sequence of Phytohabitans rumicis NBRC 108638.</title>
        <authorList>
            <person name="Komaki H."/>
            <person name="Tamura T."/>
        </authorList>
    </citation>
    <scope>NUCLEOTIDE SEQUENCE [LARGE SCALE GENOMIC DNA]</scope>
    <source>
        <strain evidence="1 2">NBRC 108638</strain>
    </source>
</reference>
<proteinExistence type="predicted"/>
<dbReference type="PANTHER" id="PTHR30528:SF0">
    <property type="entry name" value="CYTOPLASMIC PROTEIN"/>
    <property type="match status" value="1"/>
</dbReference>
<gene>
    <name evidence="1" type="ORF">Prum_004800</name>
</gene>
<comment type="caution">
    <text evidence="1">The sequence shown here is derived from an EMBL/GenBank/DDBJ whole genome shotgun (WGS) entry which is preliminary data.</text>
</comment>
<dbReference type="PANTHER" id="PTHR30528">
    <property type="entry name" value="CYTOPLASMIC PROTEIN"/>
    <property type="match status" value="1"/>
</dbReference>
<evidence type="ECO:0000313" key="2">
    <source>
        <dbReference type="Proteomes" id="UP000482960"/>
    </source>
</evidence>
<accession>A0A6V8KVU0</accession>
<sequence length="353" mass="39900">MSREQGRRIAVRAQWLHRDRPAGLLELVRQLTLLQVDLTPAVAPSADLVAWSRLGSAYCPADLEAALGDQALIELQGMIRPAEDLALYRADMADWDQRDEVGGWHNTYRDWVAANRGCRLDILDRLRTDGPLPAREIPDTCDVPWRSTGWTNNRNVLRLLELMEARGEVAVVGRQAGRDRLWDLAERVFPDDNVVPAVEASRLRALRRLRSLGIARVKDVKDVGEPAVIDGVRGNWRVDPAQLDQPFSGRAALLSPVDRLVYDRKRMVEIFEFDYQLEMYKPAAKRRWGYYALPILYGDRLVGKLDAASDRPAGVLRVNAIHQDVPFSKAMSTAIHQEIESLATFLNLKLQLP</sequence>
<dbReference type="Proteomes" id="UP000482960">
    <property type="component" value="Unassembled WGS sequence"/>
</dbReference>
<dbReference type="EMBL" id="BLPG01000001">
    <property type="protein sequence ID" value="GFJ86838.1"/>
    <property type="molecule type" value="Genomic_DNA"/>
</dbReference>
<dbReference type="AlphaFoldDB" id="A0A6V8KVU0"/>
<reference evidence="1 2" key="2">
    <citation type="submission" date="2020-03" db="EMBL/GenBank/DDBJ databases">
        <authorList>
            <person name="Ichikawa N."/>
            <person name="Kimura A."/>
            <person name="Kitahashi Y."/>
            <person name="Uohara A."/>
        </authorList>
    </citation>
    <scope>NUCLEOTIDE SEQUENCE [LARGE SCALE GENOMIC DNA]</scope>
    <source>
        <strain evidence="1 2">NBRC 108638</strain>
    </source>
</reference>
<organism evidence="1 2">
    <name type="scientific">Phytohabitans rumicis</name>
    <dbReference type="NCBI Taxonomy" id="1076125"/>
    <lineage>
        <taxon>Bacteria</taxon>
        <taxon>Bacillati</taxon>
        <taxon>Actinomycetota</taxon>
        <taxon>Actinomycetes</taxon>
        <taxon>Micromonosporales</taxon>
        <taxon>Micromonosporaceae</taxon>
    </lineage>
</organism>
<evidence type="ECO:0000313" key="1">
    <source>
        <dbReference type="EMBL" id="GFJ86838.1"/>
    </source>
</evidence>
<evidence type="ECO:0008006" key="3">
    <source>
        <dbReference type="Google" id="ProtNLM"/>
    </source>
</evidence>
<keyword evidence="2" id="KW-1185">Reference proteome</keyword>
<dbReference type="InterPro" id="IPR009351">
    <property type="entry name" value="AlkZ-like"/>
</dbReference>